<dbReference type="Gene3D" id="1.20.1600.10">
    <property type="entry name" value="Outer membrane efflux proteins (OEP)"/>
    <property type="match status" value="1"/>
</dbReference>
<evidence type="ECO:0000256" key="4">
    <source>
        <dbReference type="ARBA" id="ARBA00022452"/>
    </source>
</evidence>
<evidence type="ECO:0000313" key="10">
    <source>
        <dbReference type="Proteomes" id="UP001589755"/>
    </source>
</evidence>
<organism evidence="9 10">
    <name type="scientific">Chelativorans intermedius</name>
    <dbReference type="NCBI Taxonomy" id="515947"/>
    <lineage>
        <taxon>Bacteria</taxon>
        <taxon>Pseudomonadati</taxon>
        <taxon>Pseudomonadota</taxon>
        <taxon>Alphaproteobacteria</taxon>
        <taxon>Hyphomicrobiales</taxon>
        <taxon>Phyllobacteriaceae</taxon>
        <taxon>Chelativorans</taxon>
    </lineage>
</organism>
<evidence type="ECO:0000256" key="7">
    <source>
        <dbReference type="ARBA" id="ARBA00023237"/>
    </source>
</evidence>
<dbReference type="InterPro" id="IPR003423">
    <property type="entry name" value="OMP_efflux"/>
</dbReference>
<dbReference type="SUPFAM" id="SSF56954">
    <property type="entry name" value="Outer membrane efflux proteins (OEP)"/>
    <property type="match status" value="1"/>
</dbReference>
<dbReference type="EMBL" id="JBHLXD010000019">
    <property type="protein sequence ID" value="MFC0209265.1"/>
    <property type="molecule type" value="Genomic_DNA"/>
</dbReference>
<evidence type="ECO:0000256" key="3">
    <source>
        <dbReference type="ARBA" id="ARBA00022448"/>
    </source>
</evidence>
<dbReference type="RefSeq" id="WP_261522258.1">
    <property type="nucleotide sequence ID" value="NZ_JAODNW010000023.1"/>
</dbReference>
<keyword evidence="5" id="KW-0812">Transmembrane</keyword>
<name>A0ABV6D9I1_9HYPH</name>
<evidence type="ECO:0000256" key="1">
    <source>
        <dbReference type="ARBA" id="ARBA00004442"/>
    </source>
</evidence>
<accession>A0ABV6D9I1</accession>
<reference evidence="9 10" key="1">
    <citation type="submission" date="2024-09" db="EMBL/GenBank/DDBJ databases">
        <authorList>
            <person name="Sun Q."/>
            <person name="Mori K."/>
        </authorList>
    </citation>
    <scope>NUCLEOTIDE SEQUENCE [LARGE SCALE GENOMIC DNA]</scope>
    <source>
        <strain evidence="9 10">CCM 8543</strain>
    </source>
</reference>
<dbReference type="PROSITE" id="PS51257">
    <property type="entry name" value="PROKAR_LIPOPROTEIN"/>
    <property type="match status" value="1"/>
</dbReference>
<dbReference type="Pfam" id="PF02321">
    <property type="entry name" value="OEP"/>
    <property type="match status" value="2"/>
</dbReference>
<comment type="subcellular location">
    <subcellularLocation>
        <location evidence="1">Cell outer membrane</location>
    </subcellularLocation>
</comment>
<sequence length="496" mass="52617">MAIKTQKLKKRGRLMWARTLLGVLIASTVLQGCTGSKKKYVYVSYNKGGVQANQGQSSQSMVSATPSGAASSLQASSLASAAPAGMQAPRAAGSGSGGLRNAVMAALSYSSEVRSAEAALSAAGIDVSIARAGYYPSLTGGAGVGSDGDHDYNVTLSQPIYDWGQTRAEVSGAEASRNATIARARAQREKVMLDAANAYIAVARAREIEKVAQEQLSAYQRIAGLARQRTSAGYGDATEVALAGVHVGEAESTLENARGALRDARSVYASRIGREAPGTTDVPELSSALSSLLRISGGARTQSVNLRQRVDQAPSVVLAQAEAAKANAAISAQKADLFPKLSVEAYVRGDEANEDPNTGVGLRLKGPTFKGLSNVQRVNAARFAYDEATWQVETQRREVTRQVQAYLDQEPTLRARLAILQEQRTKSRELRNLYEEQFKAGTRSLTDLITVQSDLTRIETSLVETRYDLYTLQYEAAGALGMLGSVLNITAPSGNS</sequence>
<evidence type="ECO:0000256" key="2">
    <source>
        <dbReference type="ARBA" id="ARBA00007613"/>
    </source>
</evidence>
<evidence type="ECO:0000256" key="6">
    <source>
        <dbReference type="ARBA" id="ARBA00023136"/>
    </source>
</evidence>
<dbReference type="PANTHER" id="PTHR30026">
    <property type="entry name" value="OUTER MEMBRANE PROTEIN TOLC"/>
    <property type="match status" value="1"/>
</dbReference>
<evidence type="ECO:0000256" key="5">
    <source>
        <dbReference type="ARBA" id="ARBA00022692"/>
    </source>
</evidence>
<feature type="signal peptide" evidence="8">
    <location>
        <begin position="1"/>
        <end position="31"/>
    </location>
</feature>
<dbReference type="InterPro" id="IPR051906">
    <property type="entry name" value="TolC-like"/>
</dbReference>
<dbReference type="Proteomes" id="UP001589755">
    <property type="component" value="Unassembled WGS sequence"/>
</dbReference>
<keyword evidence="3" id="KW-0813">Transport</keyword>
<feature type="chain" id="PRO_5046162268" evidence="8">
    <location>
        <begin position="32"/>
        <end position="496"/>
    </location>
</feature>
<keyword evidence="10" id="KW-1185">Reference proteome</keyword>
<comment type="similarity">
    <text evidence="2">Belongs to the outer membrane factor (OMF) (TC 1.B.17) family.</text>
</comment>
<comment type="caution">
    <text evidence="9">The sequence shown here is derived from an EMBL/GenBank/DDBJ whole genome shotgun (WGS) entry which is preliminary data.</text>
</comment>
<evidence type="ECO:0000256" key="8">
    <source>
        <dbReference type="SAM" id="SignalP"/>
    </source>
</evidence>
<gene>
    <name evidence="9" type="ORF">ACFFJ2_12740</name>
</gene>
<keyword evidence="4" id="KW-1134">Transmembrane beta strand</keyword>
<keyword evidence="6" id="KW-0472">Membrane</keyword>
<dbReference type="PANTHER" id="PTHR30026:SF22">
    <property type="entry name" value="OUTER MEMBRANE EFFLUX PROTEIN"/>
    <property type="match status" value="1"/>
</dbReference>
<keyword evidence="7" id="KW-0998">Cell outer membrane</keyword>
<evidence type="ECO:0000313" key="9">
    <source>
        <dbReference type="EMBL" id="MFC0209265.1"/>
    </source>
</evidence>
<keyword evidence="8" id="KW-0732">Signal</keyword>
<protein>
    <submittedName>
        <fullName evidence="9">TolC family protein</fullName>
    </submittedName>
</protein>
<proteinExistence type="inferred from homology"/>